<evidence type="ECO:0000256" key="4">
    <source>
        <dbReference type="ARBA" id="ARBA00023069"/>
    </source>
</evidence>
<evidence type="ECO:0000256" key="7">
    <source>
        <dbReference type="SAM" id="SignalP"/>
    </source>
</evidence>
<dbReference type="EMBL" id="LT629690">
    <property type="protein sequence ID" value="SDE84725.1"/>
    <property type="molecule type" value="Genomic_DNA"/>
</dbReference>
<dbReference type="Gene3D" id="2.130.10.10">
    <property type="entry name" value="YVTN repeat-like/Quinoprotein amine dehydrogenase"/>
    <property type="match status" value="1"/>
</dbReference>
<keyword evidence="3" id="KW-0963">Cytoplasm</keyword>
<dbReference type="PANTHER" id="PTHR35580">
    <property type="entry name" value="CELL SURFACE GLYCOPROTEIN (S-LAYER PROTEIN)-LIKE PROTEIN"/>
    <property type="match status" value="1"/>
</dbReference>
<reference evidence="10 11" key="1">
    <citation type="submission" date="2016-10" db="EMBL/GenBank/DDBJ databases">
        <authorList>
            <person name="de Groot N.N."/>
        </authorList>
    </citation>
    <scope>NUCLEOTIDE SEQUENCE [LARGE SCALE GENOMIC DNA]</scope>
    <source>
        <strain evidence="10 11">GAS232</strain>
    </source>
</reference>
<evidence type="ECO:0000256" key="3">
    <source>
        <dbReference type="ARBA" id="ARBA00022490"/>
    </source>
</evidence>
<evidence type="ECO:0000256" key="2">
    <source>
        <dbReference type="ARBA" id="ARBA00004496"/>
    </source>
</evidence>
<gene>
    <name evidence="10" type="ORF">SAMN05444167_0613</name>
</gene>
<dbReference type="PANTHER" id="PTHR35580:SF1">
    <property type="entry name" value="PHYTASE-LIKE DOMAIN-CONTAINING PROTEIN"/>
    <property type="match status" value="1"/>
</dbReference>
<feature type="region of interest" description="Disordered" evidence="6">
    <location>
        <begin position="2029"/>
        <end position="2061"/>
    </location>
</feature>
<dbReference type="CDD" id="cd00603">
    <property type="entry name" value="IPT_PCSR"/>
    <property type="match status" value="1"/>
</dbReference>
<keyword evidence="11" id="KW-1185">Reference proteome</keyword>
<sequence>MFALLRPFGLSIAFLSVLSITSASAQSSKTASAGSTQLQSLPLTFESSGSAQDEYLIRSGVMIAKVGPTELQIALPSAKGKSELLSVQLGNASAKAESTVSEKQNGDANYLIGNTSEWRTHVSRYGRLTYANVYSGIDLTYYGNGSRLEHDFIVQPGADPATIDMRFRGSREVRVLSNGDLLLSLDKSVVTLHKPLAYQSRHGIRSDIPVQFALSGNNVRFTVGSYDHSQPLVIDPVLDYSTFLGDASIYVNALALDSTGNTYIIGEAPSTFPGSTSTPACVTCMVGTNKLTPFITKLNTTGSVALYTTFFGGSISAYNSQNNDAPMALVIDANGNAIITGTTDAKDFPMKNPIAAGVPSLFDGFLLSLTADGSALNFSSRLGGSSSASQGATVYPQAVTTNAQGDVFVTGTSESPFLPVTSGAVQAFVPSYTHTGIFLLKLSSTGTLGFGALLGASGSASGGVGIAGIAVDSSGLIYIAGTVGSTYTDSANFTPWPTTANAYQTQLISPSQNAPFVARIAADGSKILSSTLVGTGKAGAMTLTSDNNVLLTGSPNYNFPVTTDAYASNSPTQSAGGASAFFAKVSGDGSQLLYSSMYGPTSTTTTMSGIAQDASGNVWIAGTTYYGNISTTTPALQSVLTSTYGPTGFVARFDSSLHNQNFASYVNDTVGSSQLRGIALDADGHAHVSGIASQTFPTTDGAAVRTVTAPPPNYTYNYGFAARIDADSPGPAVCFANASRPVVQVGQTGNGTLDIVNCGNAQLNVSSVSVQPAMFALTSASTCPATLAAGASCSVKYTVTPTTAGIFSGTISFATNAPMGGTQHLISGTATVPQVYVPSPYISFQPAVVGTAAQLGGGFVLNRGTAPLVIDTTRTTLTGAFTLTTTTCDKPVAINGLCSYTVSFTPTTAGTFTGALTLYTNDPQTPTVTFTLSATAVDQYPAPTLTGMSSGSISLDGGIAILALYGSNFFPTTQLYVNGQSVAITQQSSTTLQFKLDPAALGSLGEFPVQVVNPAPGGASNTLSLTTFHVVPLTHSNMVYDPKSQKIFAAIPNLSTTNPNTIVPIDPTTGTAGTPIPVLKNPARLALSDDGHYLYVSPFQLYGVTGQLQRIDLTTGMVDRTFTLPGSSTGIQDMHAVPGYPELLVATLVINGSPSENGLALFNDSGLVEYHSVGFGSSAWSLDSFQFVGQTLYALSGSNFTNYAVFPTGFVSLNPSFCCTGTTGYSMATDGSLLYTSSGQVWDPRASKLLGTYSSSSTSTTIYADPSIKRTFFLASGLPDVSAPAVVSFDSSTFQRVGYVSFPSMGSEAYWLVHSIGDYFAFGNNLTGSSSGDPAYATNLILFRSSMGTPGTPIGPTILSTSPANLPATSPATTITLTGSGFDADAVVSWNGSPRVTTYTSATSLQVQLTADDLNTASIGKLSVKNAGTGLTGANFNFQVIGAPITFSPASLTFPVQAVNSTSTQQAITLTNTSGADIHDLTLAVTGTDATLFKQANNCLTTLVSGASCTASVTFTSSSTGTKSASLIVNQAGVALPVSAALSGSGSTPAFTLSRSTPDFGVVGVGLLKQIVATYVTNSGDIPLSGLKAVVSGTNSADFPGSVDCFTDTLPVGSQCYVIVTFSPQAVGSRTATLTISANGAVSQQLTLTGTGARIGVGVSNSTFTYGDIVVGASGSATTTFTNTGDITLDQLGVRFDSTDLALGQFQFSTDCGQASGSWTLAPGKSCTFTLALAPTRLGAISNALVFGVLQGDGSMPAILAPARQRITYTANGIDAFSLEGTSVDFGSIIAGQTSSEKTISLTNADGFAFGLNGTLSGTNASEFSYSNDCPASIATATRCTLHLKFNPASTGTKTAILTLVPQRSATQGTFPYGYVAPLSRVVTLTGTGGDFSISGGAGGSAGTPAATVTAGQPAAYSFSVSQSVGSQDTVTMSCGNLPQYATCTFDPPSFTLGSALTVVNLSISTQQTVTSNVVSFNGLRGAVSLALLSGWGLWAAARRRSGFTGALRVVLALLSVGLMFTAGCSGSGSGSSSNGGSSGGGTGGGGTGGSGGGGTGGGTTVNMTPAGTYSIAVTATTGSISRSQNVTLTVK</sequence>
<organism evidence="10 11">
    <name type="scientific">Terriglobus roseus</name>
    <dbReference type="NCBI Taxonomy" id="392734"/>
    <lineage>
        <taxon>Bacteria</taxon>
        <taxon>Pseudomonadati</taxon>
        <taxon>Acidobacteriota</taxon>
        <taxon>Terriglobia</taxon>
        <taxon>Terriglobales</taxon>
        <taxon>Acidobacteriaceae</taxon>
        <taxon>Terriglobus</taxon>
    </lineage>
</organism>
<accession>A0A1G7G9G8</accession>
<feature type="domain" description="HYDIN/VesB/CFA65-like Ig-like" evidence="8">
    <location>
        <begin position="1550"/>
        <end position="1650"/>
    </location>
</feature>
<name>A0A1G7G9G8_9BACT</name>
<dbReference type="InterPro" id="IPR052918">
    <property type="entry name" value="Motility_Chemotaxis_Reg"/>
</dbReference>
<dbReference type="NCBIfam" id="NF012200">
    <property type="entry name" value="choice_anch_D"/>
    <property type="match status" value="6"/>
</dbReference>
<dbReference type="Pfam" id="PF25778">
    <property type="entry name" value="DUF7948"/>
    <property type="match status" value="1"/>
</dbReference>
<dbReference type="InterPro" id="IPR053879">
    <property type="entry name" value="HYDIN_VesB_CFA65-like_Ig"/>
</dbReference>
<proteinExistence type="predicted"/>
<evidence type="ECO:0000313" key="11">
    <source>
        <dbReference type="Proteomes" id="UP000182427"/>
    </source>
</evidence>
<evidence type="ECO:0008006" key="12">
    <source>
        <dbReference type="Google" id="ProtNLM"/>
    </source>
</evidence>
<evidence type="ECO:0000259" key="8">
    <source>
        <dbReference type="Pfam" id="PF22544"/>
    </source>
</evidence>
<feature type="compositionally biased region" description="Gly residues" evidence="6">
    <location>
        <begin position="2037"/>
        <end position="2060"/>
    </location>
</feature>
<dbReference type="Proteomes" id="UP000182427">
    <property type="component" value="Chromosome I"/>
</dbReference>
<dbReference type="InterPro" id="IPR014756">
    <property type="entry name" value="Ig_E-set"/>
</dbReference>
<dbReference type="SUPFAM" id="SSF50974">
    <property type="entry name" value="Nitrous oxide reductase, N-terminal domain"/>
    <property type="match status" value="1"/>
</dbReference>
<feature type="chain" id="PRO_5009241075" description="Choice-of-anchor D domain-containing protein" evidence="7">
    <location>
        <begin position="26"/>
        <end position="2092"/>
    </location>
</feature>
<evidence type="ECO:0000313" key="10">
    <source>
        <dbReference type="EMBL" id="SDE84725.1"/>
    </source>
</evidence>
<dbReference type="Gene3D" id="2.60.40.10">
    <property type="entry name" value="Immunoglobulins"/>
    <property type="match status" value="7"/>
</dbReference>
<dbReference type="GO" id="GO:0005737">
    <property type="term" value="C:cytoplasm"/>
    <property type="evidence" value="ECO:0007669"/>
    <property type="project" value="UniProtKB-SubCell"/>
</dbReference>
<dbReference type="Pfam" id="PF22544">
    <property type="entry name" value="HYDIN_VesB_CFA65-like_Ig"/>
    <property type="match status" value="1"/>
</dbReference>
<keyword evidence="4" id="KW-0969">Cilium</keyword>
<protein>
    <recommendedName>
        <fullName evidence="12">Choice-of-anchor D domain-containing protein</fullName>
    </recommendedName>
</protein>
<evidence type="ECO:0000256" key="6">
    <source>
        <dbReference type="SAM" id="MobiDB-lite"/>
    </source>
</evidence>
<evidence type="ECO:0000256" key="5">
    <source>
        <dbReference type="ARBA" id="ARBA00023273"/>
    </source>
</evidence>
<comment type="subcellular location">
    <subcellularLocation>
        <location evidence="1">Cell projection</location>
        <location evidence="1">Cilium</location>
    </subcellularLocation>
    <subcellularLocation>
        <location evidence="2">Cytoplasm</location>
    </subcellularLocation>
</comment>
<dbReference type="SUPFAM" id="SSF81296">
    <property type="entry name" value="E set domains"/>
    <property type="match status" value="2"/>
</dbReference>
<evidence type="ECO:0000259" key="9">
    <source>
        <dbReference type="Pfam" id="PF25778"/>
    </source>
</evidence>
<dbReference type="InterPro" id="IPR013783">
    <property type="entry name" value="Ig-like_fold"/>
</dbReference>
<keyword evidence="7" id="KW-0732">Signal</keyword>
<dbReference type="InterPro" id="IPR015943">
    <property type="entry name" value="WD40/YVTN_repeat-like_dom_sf"/>
</dbReference>
<feature type="domain" description="DUF7948" evidence="9">
    <location>
        <begin position="81"/>
        <end position="237"/>
    </location>
</feature>
<dbReference type="InterPro" id="IPR011045">
    <property type="entry name" value="N2O_reductase_N"/>
</dbReference>
<feature type="signal peptide" evidence="7">
    <location>
        <begin position="1"/>
        <end position="25"/>
    </location>
</feature>
<keyword evidence="5" id="KW-0966">Cell projection</keyword>
<evidence type="ECO:0000256" key="1">
    <source>
        <dbReference type="ARBA" id="ARBA00004138"/>
    </source>
</evidence>
<dbReference type="InterPro" id="IPR057708">
    <property type="entry name" value="DUF7948"/>
</dbReference>